<reference evidence="1 2" key="1">
    <citation type="submission" date="2017-07" db="EMBL/GenBank/DDBJ databases">
        <title>Leptospira spp. isolated from tropical soils.</title>
        <authorList>
            <person name="Thibeaux R."/>
            <person name="Iraola G."/>
            <person name="Ferres I."/>
            <person name="Bierque E."/>
            <person name="Girault D."/>
            <person name="Soupe-Gilbert M.-E."/>
            <person name="Picardeau M."/>
            <person name="Goarant C."/>
        </authorList>
    </citation>
    <scope>NUCLEOTIDE SEQUENCE [LARGE SCALE GENOMIC DNA]</scope>
    <source>
        <strain evidence="1 2">MCA1-C-A1</strain>
    </source>
</reference>
<evidence type="ECO:0008006" key="3">
    <source>
        <dbReference type="Google" id="ProtNLM"/>
    </source>
</evidence>
<dbReference type="Proteomes" id="UP000232196">
    <property type="component" value="Unassembled WGS sequence"/>
</dbReference>
<sequence>MKRIVLLLSIFQILYCNQAKEVSLDASKSLMGLSLDLTLSEQLQPTTDLGPEFVAVGLSCSLWISEDGVEWTASAGSSVFPDCSGGTLYSITYGNGLYVAVGTLYAGFNSRTNNCGLWISPDAVTWTRIPCPNNSIYPSQGNLPLRSVSYGRVGGVKKFVAAGPKFGSDSSADQLYMIQSTNGKTWTAMEDIPETEHGTANGSCLVMFHNDILYCPQEGGSYSAILEYNPSTSTSGMPGFPPFGGGNALESLTYAPPNTTVYDQYSFQFFVSRANSLFVFGMKETDSIAVSSRMNTSGVWPASVAIGFGANNRPNGFASDESGNIYTFGNSCKWAYSSNQGTSWTTVNTLDACGTTSAYQDWMSAAYSTKLNRMVVVGDGGSIGTTNISPTLTTDWAYLQVSGVNLQITSVTSKNK</sequence>
<dbReference type="AlphaFoldDB" id="A0A2M9XDQ4"/>
<dbReference type="RefSeq" id="WP_100706381.1">
    <property type="nucleotide sequence ID" value="NZ_NPDL01000001.1"/>
</dbReference>
<organism evidence="1 2">
    <name type="scientific">Leptospira hartskeerlii</name>
    <dbReference type="NCBI Taxonomy" id="2023177"/>
    <lineage>
        <taxon>Bacteria</taxon>
        <taxon>Pseudomonadati</taxon>
        <taxon>Spirochaetota</taxon>
        <taxon>Spirochaetia</taxon>
        <taxon>Leptospirales</taxon>
        <taxon>Leptospiraceae</taxon>
        <taxon>Leptospira</taxon>
    </lineage>
</organism>
<name>A0A2M9XDQ4_9LEPT</name>
<accession>A0A2M9XDQ4</accession>
<dbReference type="SUPFAM" id="SSF50939">
    <property type="entry name" value="Sialidases"/>
    <property type="match status" value="1"/>
</dbReference>
<gene>
    <name evidence="1" type="ORF">CH357_08830</name>
</gene>
<evidence type="ECO:0000313" key="1">
    <source>
        <dbReference type="EMBL" id="PJZ25739.1"/>
    </source>
</evidence>
<dbReference type="EMBL" id="NPDN01000004">
    <property type="protein sequence ID" value="PJZ25739.1"/>
    <property type="molecule type" value="Genomic_DNA"/>
</dbReference>
<keyword evidence="2" id="KW-1185">Reference proteome</keyword>
<proteinExistence type="predicted"/>
<comment type="caution">
    <text evidence="1">The sequence shown here is derived from an EMBL/GenBank/DDBJ whole genome shotgun (WGS) entry which is preliminary data.</text>
</comment>
<dbReference type="OrthoDB" id="321212at2"/>
<dbReference type="InterPro" id="IPR036278">
    <property type="entry name" value="Sialidase_sf"/>
</dbReference>
<evidence type="ECO:0000313" key="2">
    <source>
        <dbReference type="Proteomes" id="UP000232196"/>
    </source>
</evidence>
<protein>
    <recommendedName>
        <fullName evidence="3">Exo-alpha-sialidase</fullName>
    </recommendedName>
</protein>